<accession>A0A2A2T5R8</accession>
<dbReference type="AlphaFoldDB" id="A0A2A2T5R8"/>
<dbReference type="Proteomes" id="UP000217780">
    <property type="component" value="Unassembled WGS sequence"/>
</dbReference>
<dbReference type="Pfam" id="PF01177">
    <property type="entry name" value="Asp_Glu_race"/>
    <property type="match status" value="1"/>
</dbReference>
<protein>
    <submittedName>
        <fullName evidence="1">Asp/Glu racemase</fullName>
    </submittedName>
</protein>
<name>A0A2A2T5R8_9BURK</name>
<dbReference type="RefSeq" id="WP_095542027.1">
    <property type="nucleotide sequence ID" value="NZ_NSJC01000004.1"/>
</dbReference>
<organism evidence="1 2">
    <name type="scientific">Vandammella animalimorsus</name>
    <dbReference type="NCBI Taxonomy" id="2029117"/>
    <lineage>
        <taxon>Bacteria</taxon>
        <taxon>Pseudomonadati</taxon>
        <taxon>Pseudomonadota</taxon>
        <taxon>Betaproteobacteria</taxon>
        <taxon>Burkholderiales</taxon>
        <taxon>Comamonadaceae</taxon>
        <taxon>Vandammella</taxon>
    </lineage>
</organism>
<gene>
    <name evidence="1" type="ORF">CLI92_06910</name>
</gene>
<dbReference type="GO" id="GO:0047661">
    <property type="term" value="F:amino-acid racemase activity"/>
    <property type="evidence" value="ECO:0007669"/>
    <property type="project" value="InterPro"/>
</dbReference>
<dbReference type="Gene3D" id="3.40.50.1860">
    <property type="match status" value="2"/>
</dbReference>
<dbReference type="GeneID" id="93872827"/>
<reference evidence="1 2" key="1">
    <citation type="submission" date="2017-08" db="EMBL/GenBank/DDBJ databases">
        <title>WGS of Clinical strains of the CDC Group NO-1 linked to zoonotic infections in humans.</title>
        <authorList>
            <person name="Bernier A.-M."/>
            <person name="Bernard K."/>
        </authorList>
    </citation>
    <scope>NUCLEOTIDE SEQUENCE [LARGE SCALE GENOMIC DNA]</scope>
    <source>
        <strain evidence="1 2">NML91-0035</strain>
    </source>
</reference>
<proteinExistence type="predicted"/>
<dbReference type="InterPro" id="IPR001920">
    <property type="entry name" value="Asp/Glu_race"/>
</dbReference>
<comment type="caution">
    <text evidence="1">The sequence shown here is derived from an EMBL/GenBank/DDBJ whole genome shotgun (WGS) entry which is preliminary data.</text>
</comment>
<evidence type="ECO:0000313" key="1">
    <source>
        <dbReference type="EMBL" id="PAX16923.1"/>
    </source>
</evidence>
<dbReference type="EMBL" id="NTBI01000005">
    <property type="protein sequence ID" value="PAX16923.1"/>
    <property type="molecule type" value="Genomic_DNA"/>
</dbReference>
<sequence length="308" mass="31659">MPDAPAALAVQAVQEALRGLRAPVGVFDAGIGSYALVRLIQQRCPWQDVIYLADRASFPYGGKTPAELAHAVEAAIAALARWGAAAVVLASNAPSVMVLDAVRPRSPVPVLGVLPPVREALARSRSGQVALLGVASLAGSPQIIDYVARQAQGRPVRVVNASPLVELVESGAFLSDPAGTQALVSDFMQALRQQQPGLDVCTLSSTHLPWLRPFFEQAAPGLAFLDPAQTVVDELAARLPAPPPEGAAAHAGPADGADGADGVGRVVCLATASPAYPLAGLQDMLARLGVSLPVHAVQVLPAPLPAQL</sequence>
<evidence type="ECO:0000313" key="2">
    <source>
        <dbReference type="Proteomes" id="UP000217780"/>
    </source>
</evidence>
<dbReference type="SUPFAM" id="SSF53681">
    <property type="entry name" value="Aspartate/glutamate racemase"/>
    <property type="match status" value="2"/>
</dbReference>
<dbReference type="InterPro" id="IPR015942">
    <property type="entry name" value="Asp/Glu/hydantoin_racemase"/>
</dbReference>